<evidence type="ECO:0000256" key="2">
    <source>
        <dbReference type="ARBA" id="ARBA00023134"/>
    </source>
</evidence>
<dbReference type="EMBL" id="JAPCWZ010000009">
    <property type="protein sequence ID" value="KAK8852170.1"/>
    <property type="molecule type" value="Genomic_DNA"/>
</dbReference>
<dbReference type="Gene3D" id="1.20.120.1240">
    <property type="entry name" value="Dynamin, middle domain"/>
    <property type="match status" value="1"/>
</dbReference>
<dbReference type="Pfam" id="PF00350">
    <property type="entry name" value="Dynamin_N"/>
    <property type="match status" value="1"/>
</dbReference>
<dbReference type="PROSITE" id="PS51718">
    <property type="entry name" value="G_DYNAMIN_2"/>
    <property type="match status" value="1"/>
</dbReference>
<keyword evidence="7" id="KW-1185">Reference proteome</keyword>
<dbReference type="InterPro" id="IPR001401">
    <property type="entry name" value="Dynamin_GTPase"/>
</dbReference>
<dbReference type="PRINTS" id="PR00195">
    <property type="entry name" value="DYNAMIN"/>
</dbReference>
<dbReference type="InterPro" id="IPR045063">
    <property type="entry name" value="Dynamin_N"/>
</dbReference>
<protein>
    <submittedName>
        <fullName evidence="6">Interferon-induced GTP-binding protein Mx1</fullName>
    </submittedName>
</protein>
<accession>A0ABR2HSU7</accession>
<dbReference type="InterPro" id="IPR030381">
    <property type="entry name" value="G_DYNAMIN_dom"/>
</dbReference>
<evidence type="ECO:0000259" key="5">
    <source>
        <dbReference type="PROSITE" id="PS51718"/>
    </source>
</evidence>
<evidence type="ECO:0000256" key="1">
    <source>
        <dbReference type="ARBA" id="ARBA00022741"/>
    </source>
</evidence>
<feature type="domain" description="GED" evidence="4">
    <location>
        <begin position="626"/>
        <end position="712"/>
    </location>
</feature>
<reference evidence="6 7" key="1">
    <citation type="journal article" date="2024" name="IMA Fungus">
        <title>Apiospora arundinis, a panoply of carbohydrate-active enzymes and secondary metabolites.</title>
        <authorList>
            <person name="Sorensen T."/>
            <person name="Petersen C."/>
            <person name="Muurmann A.T."/>
            <person name="Christiansen J.V."/>
            <person name="Brundto M.L."/>
            <person name="Overgaard C.K."/>
            <person name="Boysen A.T."/>
            <person name="Wollenberg R.D."/>
            <person name="Larsen T.O."/>
            <person name="Sorensen J.L."/>
            <person name="Nielsen K.L."/>
            <person name="Sondergaard T.E."/>
        </authorList>
    </citation>
    <scope>NUCLEOTIDE SEQUENCE [LARGE SCALE GENOMIC DNA]</scope>
    <source>
        <strain evidence="6 7">AAU 773</strain>
    </source>
</reference>
<comment type="caution">
    <text evidence="6">The sequence shown here is derived from an EMBL/GenBank/DDBJ whole genome shotgun (WGS) entry which is preliminary data.</text>
</comment>
<keyword evidence="1" id="KW-0547">Nucleotide-binding</keyword>
<evidence type="ECO:0000259" key="4">
    <source>
        <dbReference type="PROSITE" id="PS51388"/>
    </source>
</evidence>
<gene>
    <name evidence="6" type="ORF">PGQ11_014649</name>
</gene>
<dbReference type="InterPro" id="IPR020850">
    <property type="entry name" value="GED_dom"/>
</dbReference>
<dbReference type="PROSITE" id="PS51388">
    <property type="entry name" value="GED"/>
    <property type="match status" value="1"/>
</dbReference>
<dbReference type="SMART" id="SM00053">
    <property type="entry name" value="DYNc"/>
    <property type="match status" value="1"/>
</dbReference>
<dbReference type="Proteomes" id="UP001390339">
    <property type="component" value="Unassembled WGS sequence"/>
</dbReference>
<feature type="domain" description="Dynamin-type G" evidence="5">
    <location>
        <begin position="44"/>
        <end position="337"/>
    </location>
</feature>
<proteinExistence type="predicted"/>
<feature type="region of interest" description="Disordered" evidence="3">
    <location>
        <begin position="1"/>
        <end position="20"/>
    </location>
</feature>
<dbReference type="Gene3D" id="3.40.50.300">
    <property type="entry name" value="P-loop containing nucleotide triphosphate hydrolases"/>
    <property type="match status" value="1"/>
</dbReference>
<dbReference type="InterPro" id="IPR027417">
    <property type="entry name" value="P-loop_NTPase"/>
</dbReference>
<dbReference type="SUPFAM" id="SSF52540">
    <property type="entry name" value="P-loop containing nucleoside triphosphate hydrolases"/>
    <property type="match status" value="1"/>
</dbReference>
<dbReference type="InterPro" id="IPR022812">
    <property type="entry name" value="Dynamin"/>
</dbReference>
<keyword evidence="2" id="KW-0342">GTP-binding</keyword>
<dbReference type="Pfam" id="PF01031">
    <property type="entry name" value="Dynamin_M"/>
    <property type="match status" value="1"/>
</dbReference>
<organism evidence="6 7">
    <name type="scientific">Apiospora arundinis</name>
    <dbReference type="NCBI Taxonomy" id="335852"/>
    <lineage>
        <taxon>Eukaryota</taxon>
        <taxon>Fungi</taxon>
        <taxon>Dikarya</taxon>
        <taxon>Ascomycota</taxon>
        <taxon>Pezizomycotina</taxon>
        <taxon>Sordariomycetes</taxon>
        <taxon>Xylariomycetidae</taxon>
        <taxon>Amphisphaeriales</taxon>
        <taxon>Apiosporaceae</taxon>
        <taxon>Apiospora</taxon>
    </lineage>
</organism>
<evidence type="ECO:0000313" key="6">
    <source>
        <dbReference type="EMBL" id="KAK8852170.1"/>
    </source>
</evidence>
<sequence>MAKPTKKPPVTDESLSTLNGLQSARSKERINQVSRLSSYGIVEFVSLPHIAVFGDQSSGKSSALEGVTGMPFPRQDGVCTRFPTEIVLRLSSSERSIVATVKPHSSRSPKTRLLFSRYKRTMRDMLELPQVTQEVSALMGLRGHAGISGGDAFASDVLRIEVTGHTDFNLTVVDMPGLISVANEEQTNADVQLIRAMIDGYMASSRTIILAVVQAGNDIANQSIIELARKHDPQGQRTVGIITKADLINQGTEGRLVELAMNRGNVKLEHGFFLLKNPSPVELENGISAQWRSRKEIDFFSKPVWQSHGLDMSRVGVENLRAFLQDLLDSHIRKEMPNVTEEVKLRLRETEASLTLLGPERSNISDVRYFITKISIDYCRTVQAALNGDCYGGQQGYFLTDPNSNLRALVHKLNTNFATRVRDEGQKRTVATNSYIMRSEKVKSTFVKGVVPEVERLLVTEDNMKVWVQSIYVRTRGRELPGNQNYVLLAELFREQSSLWELLAQAHIRDVFAALVQWIQTSVEVIVPEARIRQEILAACLRWIEDTRARAGEELGKLVADEKLPPLTYNHYYTDNIQDARRDAAMIPIQDTLKTVLKLHKAGHDYTGSLNTIKANVIADMDQQACSDALICLNAYYKVAMKTFVDNVCRQVIERHIFTRLPDMFSPSMIAQLPDEQIMLLGSESQSQRQQREQLCIKRDILRTSLGDLQQS</sequence>
<evidence type="ECO:0000256" key="3">
    <source>
        <dbReference type="SAM" id="MobiDB-lite"/>
    </source>
</evidence>
<evidence type="ECO:0000313" key="7">
    <source>
        <dbReference type="Proteomes" id="UP001390339"/>
    </source>
</evidence>
<dbReference type="PANTHER" id="PTHR11566:SF21">
    <property type="entry name" value="DYNAMIN RELATED PROTEIN 1, ISOFORM A"/>
    <property type="match status" value="1"/>
</dbReference>
<dbReference type="CDD" id="cd08771">
    <property type="entry name" value="DLP_1"/>
    <property type="match status" value="1"/>
</dbReference>
<dbReference type="PANTHER" id="PTHR11566">
    <property type="entry name" value="DYNAMIN"/>
    <property type="match status" value="1"/>
</dbReference>
<name>A0ABR2HSU7_9PEZI</name>
<dbReference type="InterPro" id="IPR000375">
    <property type="entry name" value="Dynamin_stalk"/>
</dbReference>